<accession>A0ABV2CZS8</accession>
<keyword evidence="3" id="KW-1185">Reference proteome</keyword>
<reference evidence="2 3" key="1">
    <citation type="submission" date="2024-07" db="EMBL/GenBank/DDBJ databases">
        <title>Novosphingobium kalidii RD2P27.</title>
        <authorList>
            <person name="Sun J.-Q."/>
        </authorList>
    </citation>
    <scope>NUCLEOTIDE SEQUENCE [LARGE SCALE GENOMIC DNA]</scope>
    <source>
        <strain evidence="2 3">RD2P27</strain>
    </source>
</reference>
<dbReference type="Proteomes" id="UP001548713">
    <property type="component" value="Unassembled WGS sequence"/>
</dbReference>
<organism evidence="2 3">
    <name type="scientific">Novosphingobium kalidii</name>
    <dbReference type="NCBI Taxonomy" id="3230299"/>
    <lineage>
        <taxon>Bacteria</taxon>
        <taxon>Pseudomonadati</taxon>
        <taxon>Pseudomonadota</taxon>
        <taxon>Alphaproteobacteria</taxon>
        <taxon>Sphingomonadales</taxon>
        <taxon>Sphingomonadaceae</taxon>
        <taxon>Novosphingobium</taxon>
    </lineage>
</organism>
<name>A0ABV2CZS8_9SPHN</name>
<dbReference type="RefSeq" id="WP_353983582.1">
    <property type="nucleotide sequence ID" value="NZ_JBEWLY010000012.1"/>
</dbReference>
<feature type="region of interest" description="Disordered" evidence="1">
    <location>
        <begin position="30"/>
        <end position="79"/>
    </location>
</feature>
<dbReference type="EMBL" id="JBEWLY010000012">
    <property type="protein sequence ID" value="MET1755107.1"/>
    <property type="molecule type" value="Genomic_DNA"/>
</dbReference>
<evidence type="ECO:0000256" key="1">
    <source>
        <dbReference type="SAM" id="MobiDB-lite"/>
    </source>
</evidence>
<protein>
    <submittedName>
        <fullName evidence="2">Uncharacterized protein</fullName>
    </submittedName>
</protein>
<gene>
    <name evidence="2" type="ORF">ABVV53_06510</name>
</gene>
<comment type="caution">
    <text evidence="2">The sequence shown here is derived from an EMBL/GenBank/DDBJ whole genome shotgun (WGS) entry which is preliminary data.</text>
</comment>
<evidence type="ECO:0000313" key="2">
    <source>
        <dbReference type="EMBL" id="MET1755107.1"/>
    </source>
</evidence>
<evidence type="ECO:0000313" key="3">
    <source>
        <dbReference type="Proteomes" id="UP001548713"/>
    </source>
</evidence>
<proteinExistence type="predicted"/>
<sequence length="79" mass="8389">MGLIRLAAVGAAGYAFYKYATRDSESQAAFASHAKGPNENFSKVRDAGADQMANAPKSWNKVDEASDESFPASDPPATY</sequence>